<dbReference type="EMBL" id="JAHLZF010000015">
    <property type="protein sequence ID" value="MBU6081425.1"/>
    <property type="molecule type" value="Genomic_DNA"/>
</dbReference>
<protein>
    <submittedName>
        <fullName evidence="3">AbrB/MazE/SpoVT family DNA-binding domain-containing protein</fullName>
    </submittedName>
</protein>
<comment type="caution">
    <text evidence="3">The sequence shown here is derived from an EMBL/GenBank/DDBJ whole genome shotgun (WGS) entry which is preliminary data.</text>
</comment>
<proteinExistence type="predicted"/>
<gene>
    <name evidence="3" type="ORF">KQ486_10415</name>
</gene>
<reference evidence="3 4" key="1">
    <citation type="journal article" date="2011" name="Int. J. Syst. Evol. Microbiol.">
        <title>Allobacillus halotolerans gen. nov., sp. nov. isolated from shrimp paste.</title>
        <authorList>
            <person name="Sheu S.Y."/>
            <person name="Arun A.B."/>
            <person name="Jiang S.R."/>
            <person name="Young C.C."/>
            <person name="Chen W.M."/>
        </authorList>
    </citation>
    <scope>NUCLEOTIDE SEQUENCE [LARGE SCALE GENOMIC DNA]</scope>
    <source>
        <strain evidence="3 4">LMG 24826</strain>
    </source>
</reference>
<evidence type="ECO:0000256" key="1">
    <source>
        <dbReference type="PROSITE-ProRule" id="PRU01076"/>
    </source>
</evidence>
<dbReference type="PANTHER" id="PTHR40516">
    <property type="entry name" value="ANTITOXIN CHPS-RELATED"/>
    <property type="match status" value="1"/>
</dbReference>
<dbReference type="RefSeq" id="WP_216687582.1">
    <property type="nucleotide sequence ID" value="NZ_CAUPKR010000016.1"/>
</dbReference>
<accession>A0ABS6GS24</accession>
<keyword evidence="4" id="KW-1185">Reference proteome</keyword>
<dbReference type="InterPro" id="IPR039052">
    <property type="entry name" value="Antitox_PemI-like"/>
</dbReference>
<dbReference type="SMART" id="SM00966">
    <property type="entry name" value="SpoVT_AbrB"/>
    <property type="match status" value="1"/>
</dbReference>
<evidence type="ECO:0000259" key="2">
    <source>
        <dbReference type="PROSITE" id="PS51740"/>
    </source>
</evidence>
<dbReference type="PROSITE" id="PS51740">
    <property type="entry name" value="SPOVT_ABRB"/>
    <property type="match status" value="1"/>
</dbReference>
<dbReference type="PANTHER" id="PTHR40516:SF1">
    <property type="entry name" value="ANTITOXIN CHPS-RELATED"/>
    <property type="match status" value="1"/>
</dbReference>
<sequence>MTKESKGRIKITTKVQKWGNSLAVRIPSTVSNQLSIEQGSEVEIEVEAHSLKITPKKKEYTLEELMSQVTPENRHEKVDWGKPKGSEAW</sequence>
<dbReference type="Proteomes" id="UP000812672">
    <property type="component" value="Unassembled WGS sequence"/>
</dbReference>
<name>A0ABS6GS24_9BACI</name>
<keyword evidence="1 3" id="KW-0238">DNA-binding</keyword>
<dbReference type="GO" id="GO:0003677">
    <property type="term" value="F:DNA binding"/>
    <property type="evidence" value="ECO:0007669"/>
    <property type="project" value="UniProtKB-KW"/>
</dbReference>
<organism evidence="3 4">
    <name type="scientific">Allobacillus halotolerans</name>
    <dbReference type="NCBI Taxonomy" id="570278"/>
    <lineage>
        <taxon>Bacteria</taxon>
        <taxon>Bacillati</taxon>
        <taxon>Bacillota</taxon>
        <taxon>Bacilli</taxon>
        <taxon>Bacillales</taxon>
        <taxon>Bacillaceae</taxon>
        <taxon>Allobacillus</taxon>
    </lineage>
</organism>
<evidence type="ECO:0000313" key="3">
    <source>
        <dbReference type="EMBL" id="MBU6081425.1"/>
    </source>
</evidence>
<evidence type="ECO:0000313" key="4">
    <source>
        <dbReference type="Proteomes" id="UP000812672"/>
    </source>
</evidence>
<dbReference type="InterPro" id="IPR007159">
    <property type="entry name" value="SpoVT-AbrB_dom"/>
</dbReference>
<dbReference type="Pfam" id="PF04014">
    <property type="entry name" value="MazE_antitoxin"/>
    <property type="match status" value="1"/>
</dbReference>
<feature type="domain" description="SpoVT-AbrB" evidence="2">
    <location>
        <begin position="13"/>
        <end position="58"/>
    </location>
</feature>